<protein>
    <submittedName>
        <fullName evidence="2">Uncharacterized protein</fullName>
    </submittedName>
</protein>
<evidence type="ECO:0000313" key="2">
    <source>
        <dbReference type="EMBL" id="KAK3345307.1"/>
    </source>
</evidence>
<reference evidence="2" key="2">
    <citation type="submission" date="2023-06" db="EMBL/GenBank/DDBJ databases">
        <authorList>
            <consortium name="Lawrence Berkeley National Laboratory"/>
            <person name="Haridas S."/>
            <person name="Hensen N."/>
            <person name="Bonometti L."/>
            <person name="Westerberg I."/>
            <person name="Brannstrom I.O."/>
            <person name="Guillou S."/>
            <person name="Cros-Aarteil S."/>
            <person name="Calhoun S."/>
            <person name="Kuo A."/>
            <person name="Mondo S."/>
            <person name="Pangilinan J."/>
            <person name="Riley R."/>
            <person name="Labutti K."/>
            <person name="Andreopoulos B."/>
            <person name="Lipzen A."/>
            <person name="Chen C."/>
            <person name="Yanf M."/>
            <person name="Daum C."/>
            <person name="Ng V."/>
            <person name="Clum A."/>
            <person name="Steindorff A."/>
            <person name="Ohm R."/>
            <person name="Martin F."/>
            <person name="Silar P."/>
            <person name="Natvig D."/>
            <person name="Lalanne C."/>
            <person name="Gautier V."/>
            <person name="Ament-Velasquez S.L."/>
            <person name="Kruys A."/>
            <person name="Hutchinson M.I."/>
            <person name="Powell A.J."/>
            <person name="Barry K."/>
            <person name="Miller A.N."/>
            <person name="Grigoriev I.V."/>
            <person name="Debuchy R."/>
            <person name="Gladieux P."/>
            <person name="Thoren M.H."/>
            <person name="Johannesson H."/>
        </authorList>
    </citation>
    <scope>NUCLEOTIDE SEQUENCE</scope>
    <source>
        <strain evidence="2">CBS 560.94</strain>
    </source>
</reference>
<evidence type="ECO:0000256" key="1">
    <source>
        <dbReference type="SAM" id="MobiDB-lite"/>
    </source>
</evidence>
<accession>A0AAE0MT66</accession>
<dbReference type="GeneID" id="87858961"/>
<gene>
    <name evidence="2" type="ORF">B0H65DRAFT_202398</name>
</gene>
<dbReference type="AlphaFoldDB" id="A0AAE0MT66"/>
<keyword evidence="3" id="KW-1185">Reference proteome</keyword>
<dbReference type="Proteomes" id="UP001278500">
    <property type="component" value="Unassembled WGS sequence"/>
</dbReference>
<evidence type="ECO:0000313" key="3">
    <source>
        <dbReference type="Proteomes" id="UP001278500"/>
    </source>
</evidence>
<dbReference type="EMBL" id="JAUEPP010000004">
    <property type="protein sequence ID" value="KAK3345307.1"/>
    <property type="molecule type" value="Genomic_DNA"/>
</dbReference>
<comment type="caution">
    <text evidence="2">The sequence shown here is derived from an EMBL/GenBank/DDBJ whole genome shotgun (WGS) entry which is preliminary data.</text>
</comment>
<organism evidence="2 3">
    <name type="scientific">Neurospora tetraspora</name>
    <dbReference type="NCBI Taxonomy" id="94610"/>
    <lineage>
        <taxon>Eukaryota</taxon>
        <taxon>Fungi</taxon>
        <taxon>Dikarya</taxon>
        <taxon>Ascomycota</taxon>
        <taxon>Pezizomycotina</taxon>
        <taxon>Sordariomycetes</taxon>
        <taxon>Sordariomycetidae</taxon>
        <taxon>Sordariales</taxon>
        <taxon>Sordariaceae</taxon>
        <taxon>Neurospora</taxon>
    </lineage>
</organism>
<reference evidence="2" key="1">
    <citation type="journal article" date="2023" name="Mol. Phylogenet. Evol.">
        <title>Genome-scale phylogeny and comparative genomics of the fungal order Sordariales.</title>
        <authorList>
            <person name="Hensen N."/>
            <person name="Bonometti L."/>
            <person name="Westerberg I."/>
            <person name="Brannstrom I.O."/>
            <person name="Guillou S."/>
            <person name="Cros-Aarteil S."/>
            <person name="Calhoun S."/>
            <person name="Haridas S."/>
            <person name="Kuo A."/>
            <person name="Mondo S."/>
            <person name="Pangilinan J."/>
            <person name="Riley R."/>
            <person name="LaButti K."/>
            <person name="Andreopoulos B."/>
            <person name="Lipzen A."/>
            <person name="Chen C."/>
            <person name="Yan M."/>
            <person name="Daum C."/>
            <person name="Ng V."/>
            <person name="Clum A."/>
            <person name="Steindorff A."/>
            <person name="Ohm R.A."/>
            <person name="Martin F."/>
            <person name="Silar P."/>
            <person name="Natvig D.O."/>
            <person name="Lalanne C."/>
            <person name="Gautier V."/>
            <person name="Ament-Velasquez S.L."/>
            <person name="Kruys A."/>
            <person name="Hutchinson M.I."/>
            <person name="Powell A.J."/>
            <person name="Barry K."/>
            <person name="Miller A.N."/>
            <person name="Grigoriev I.V."/>
            <person name="Debuchy R."/>
            <person name="Gladieux P."/>
            <person name="Hiltunen Thoren M."/>
            <person name="Johannesson H."/>
        </authorList>
    </citation>
    <scope>NUCLEOTIDE SEQUENCE</scope>
    <source>
        <strain evidence="2">CBS 560.94</strain>
    </source>
</reference>
<dbReference type="RefSeq" id="XP_062681920.1">
    <property type="nucleotide sequence ID" value="XM_062821807.1"/>
</dbReference>
<name>A0AAE0MT66_9PEZI</name>
<feature type="region of interest" description="Disordered" evidence="1">
    <location>
        <begin position="101"/>
        <end position="127"/>
    </location>
</feature>
<feature type="region of interest" description="Disordered" evidence="1">
    <location>
        <begin position="15"/>
        <end position="51"/>
    </location>
</feature>
<sequence length="235" mass="25867">MLVEPVKIAKVAVATWKESRKTHGPTAPDSGGDHDTLRFSPRPASPTSRSGQMALGLLEHPVSGSNASPVLQLELQHSRSENLTTPHRIPILLPTPYLELPPGTVAETDDPPQPNERKGVRRRNGTITHSSAVQLAALTLFPDHRGTTIPEPAEVRQDTIGPPLRGERKFGLVRRTADGVSTVQKDTASARRNRPPGTTLRFCVFFSFSTTTWWMFRGCDLHWQVHNAHGTLRCS</sequence>
<proteinExistence type="predicted"/>